<dbReference type="Proteomes" id="UP000053707">
    <property type="component" value="Unassembled WGS sequence"/>
</dbReference>
<comment type="caution">
    <text evidence="2">The sequence shown here is derived from an EMBL/GenBank/DDBJ whole genome shotgun (WGS) entry which is preliminary data.</text>
</comment>
<keyword evidence="1" id="KW-1133">Transmembrane helix</keyword>
<evidence type="ECO:0000313" key="2">
    <source>
        <dbReference type="EMBL" id="KUI09318.1"/>
    </source>
</evidence>
<dbReference type="AlphaFoldDB" id="A0A117JHW7"/>
<name>A0A117JHW7_9MYCO</name>
<accession>A0A117JHW7</accession>
<reference evidence="2 3" key="1">
    <citation type="submission" date="2016-01" db="EMBL/GenBank/DDBJ databases">
        <authorList>
            <consortium name="TB Trials Study Group"/>
            <person name="Sutton G."/>
            <person name="Brinkac L."/>
            <person name="Sanka R."/>
            <person name="Adams M."/>
            <person name="Lau E.L."/>
            <person name="Macaden R."/>
            <person name="Grewal H.M.S."/>
        </authorList>
    </citation>
    <scope>NUCLEOTIDE SEQUENCE [LARGE SCALE GENOMIC DNA]</scope>
    <source>
        <strain evidence="2 3">IS-1744</strain>
    </source>
</reference>
<evidence type="ECO:0000313" key="3">
    <source>
        <dbReference type="Proteomes" id="UP000053707"/>
    </source>
</evidence>
<dbReference type="RefSeq" id="WP_064399591.1">
    <property type="nucleotide sequence ID" value="NZ_LQIR01000056.1"/>
</dbReference>
<proteinExistence type="predicted"/>
<keyword evidence="3" id="KW-1185">Reference proteome</keyword>
<keyword evidence="1" id="KW-0812">Transmembrane</keyword>
<sequence length="160" mass="17084">MVCSHPPGPTAASRYGSHVQKAALAVGAVFLLVGILGFIPGITTNYDTMTFAGHHSGAMLLGIFNVSILHNIVHLLFGVAGVLMARTFDAARIYLIGGGVIYLLLFLYGLVIDHDSAANFVPLNTADNWLHLFLGVGMIALGVLLSRRRDANTALNRNTR</sequence>
<protein>
    <recommendedName>
        <fullName evidence="4">DUF4383 domain-containing protein</fullName>
    </recommendedName>
</protein>
<keyword evidence="1" id="KW-0472">Membrane</keyword>
<organism evidence="2 3">
    <name type="scientific">Mycobacterium lehmannii</name>
    <dbReference type="NCBI Taxonomy" id="2048550"/>
    <lineage>
        <taxon>Bacteria</taxon>
        <taxon>Bacillati</taxon>
        <taxon>Actinomycetota</taxon>
        <taxon>Actinomycetes</taxon>
        <taxon>Mycobacteriales</taxon>
        <taxon>Mycobacteriaceae</taxon>
        <taxon>Mycobacterium</taxon>
    </lineage>
</organism>
<feature type="transmembrane region" description="Helical" evidence="1">
    <location>
        <begin position="62"/>
        <end position="84"/>
    </location>
</feature>
<gene>
    <name evidence="2" type="ORF">AU192_18070</name>
</gene>
<dbReference type="EMBL" id="LQIR01000056">
    <property type="protein sequence ID" value="KUI09318.1"/>
    <property type="molecule type" value="Genomic_DNA"/>
</dbReference>
<dbReference type="Pfam" id="PF14325">
    <property type="entry name" value="DUF4383"/>
    <property type="match status" value="1"/>
</dbReference>
<evidence type="ECO:0008006" key="4">
    <source>
        <dbReference type="Google" id="ProtNLM"/>
    </source>
</evidence>
<feature type="transmembrane region" description="Helical" evidence="1">
    <location>
        <begin position="91"/>
        <end position="109"/>
    </location>
</feature>
<feature type="transmembrane region" description="Helical" evidence="1">
    <location>
        <begin position="22"/>
        <end position="42"/>
    </location>
</feature>
<evidence type="ECO:0000256" key="1">
    <source>
        <dbReference type="SAM" id="Phobius"/>
    </source>
</evidence>
<feature type="transmembrane region" description="Helical" evidence="1">
    <location>
        <begin position="129"/>
        <end position="147"/>
    </location>
</feature>